<proteinExistence type="predicted"/>
<organism evidence="2 3">
    <name type="scientific">Polaribacter marinus</name>
    <dbReference type="NCBI Taxonomy" id="2916838"/>
    <lineage>
        <taxon>Bacteria</taxon>
        <taxon>Pseudomonadati</taxon>
        <taxon>Bacteroidota</taxon>
        <taxon>Flavobacteriia</taxon>
        <taxon>Flavobacteriales</taxon>
        <taxon>Flavobacteriaceae</taxon>
    </lineage>
</organism>
<evidence type="ECO:0000256" key="1">
    <source>
        <dbReference type="SAM" id="Phobius"/>
    </source>
</evidence>
<accession>A0A9X1VPS4</accession>
<dbReference type="RefSeq" id="WP_242178694.1">
    <property type="nucleotide sequence ID" value="NZ_JAKQYM010000007.1"/>
</dbReference>
<keyword evidence="1" id="KW-1133">Transmembrane helix</keyword>
<gene>
    <name evidence="2" type="ORF">MC378_10350</name>
</gene>
<keyword evidence="3" id="KW-1185">Reference proteome</keyword>
<protein>
    <submittedName>
        <fullName evidence="2">Uncharacterized protein</fullName>
    </submittedName>
</protein>
<feature type="transmembrane region" description="Helical" evidence="1">
    <location>
        <begin position="12"/>
        <end position="28"/>
    </location>
</feature>
<dbReference type="EMBL" id="JAKQYM010000007">
    <property type="protein sequence ID" value="MCI2229568.1"/>
    <property type="molecule type" value="Genomic_DNA"/>
</dbReference>
<comment type="caution">
    <text evidence="2">The sequence shown here is derived from an EMBL/GenBank/DDBJ whole genome shotgun (WGS) entry which is preliminary data.</text>
</comment>
<name>A0A9X1VPS4_9FLAO</name>
<sequence length="159" mass="18499">MKQELTKNQKTIGTIILIIAIVFLYKFYQSENAPAEKVVAKEIKIAPFFTMQQNEDELYTPENYLLDYYANVNTKDWNYLLKHSLRQYNLDYLQGHFETKEFVGVKILSTEKMGKELAYVKTNVTYINAVNDTIAVQVNAHLQLATDYKTWIVAPLTVF</sequence>
<dbReference type="Proteomes" id="UP001139369">
    <property type="component" value="Unassembled WGS sequence"/>
</dbReference>
<reference evidence="2" key="1">
    <citation type="submission" date="2022-02" db="EMBL/GenBank/DDBJ databases">
        <title>Polaribacter sp. MSW13, isolated from seawater.</title>
        <authorList>
            <person name="Kristyanto S."/>
            <person name="Jung J."/>
            <person name="Jeon C.O."/>
        </authorList>
    </citation>
    <scope>NUCLEOTIDE SEQUENCE</scope>
    <source>
        <strain evidence="2">MSW13</strain>
    </source>
</reference>
<evidence type="ECO:0000313" key="3">
    <source>
        <dbReference type="Proteomes" id="UP001139369"/>
    </source>
</evidence>
<evidence type="ECO:0000313" key="2">
    <source>
        <dbReference type="EMBL" id="MCI2229568.1"/>
    </source>
</evidence>
<keyword evidence="1" id="KW-0812">Transmembrane</keyword>
<keyword evidence="1" id="KW-0472">Membrane</keyword>
<dbReference type="AlphaFoldDB" id="A0A9X1VPS4"/>